<dbReference type="Pfam" id="PF25019">
    <property type="entry name" value="LRR_R13L1-DRL21"/>
    <property type="match status" value="1"/>
</dbReference>
<evidence type="ECO:0000313" key="4">
    <source>
        <dbReference type="EnsemblPlants" id="TuG1812S0000268200.01.T01.s_cds33953"/>
    </source>
</evidence>
<evidence type="ECO:0008006" key="6">
    <source>
        <dbReference type="Google" id="ProtNLM"/>
    </source>
</evidence>
<dbReference type="InterPro" id="IPR056789">
    <property type="entry name" value="LRR_R13L1-DRL21"/>
</dbReference>
<feature type="domain" description="R13L1/DRL21-like LRR repeat region" evidence="3">
    <location>
        <begin position="304"/>
        <end position="415"/>
    </location>
</feature>
<dbReference type="SUPFAM" id="SSF52058">
    <property type="entry name" value="L domain-like"/>
    <property type="match status" value="1"/>
</dbReference>
<proteinExistence type="predicted"/>
<dbReference type="PANTHER" id="PTHR23155:SF988">
    <property type="entry name" value="OS06G0707733 PROTEIN"/>
    <property type="match status" value="1"/>
</dbReference>
<dbReference type="GO" id="GO:0098542">
    <property type="term" value="P:defense response to other organism"/>
    <property type="evidence" value="ECO:0007669"/>
    <property type="project" value="TreeGrafter"/>
</dbReference>
<dbReference type="PANTHER" id="PTHR23155">
    <property type="entry name" value="DISEASE RESISTANCE PROTEIN RP"/>
    <property type="match status" value="1"/>
</dbReference>
<reference evidence="4" key="2">
    <citation type="submission" date="2022-06" db="UniProtKB">
        <authorList>
            <consortium name="EnsemblPlants"/>
        </authorList>
    </citation>
    <scope>IDENTIFICATION</scope>
</reference>
<evidence type="ECO:0000313" key="5">
    <source>
        <dbReference type="Proteomes" id="UP000015106"/>
    </source>
</evidence>
<feature type="domain" description="Disease resistance protein winged helix" evidence="2">
    <location>
        <begin position="24"/>
        <end position="93"/>
    </location>
</feature>
<dbReference type="Pfam" id="PF23559">
    <property type="entry name" value="WHD_DRP"/>
    <property type="match status" value="1"/>
</dbReference>
<dbReference type="InterPro" id="IPR032675">
    <property type="entry name" value="LRR_dom_sf"/>
</dbReference>
<evidence type="ECO:0000259" key="3">
    <source>
        <dbReference type="Pfam" id="PF25019"/>
    </source>
</evidence>
<dbReference type="Gramene" id="TuG1812S0000268200.01.T01">
    <property type="protein sequence ID" value="TuG1812S0000268200.01.T01.s_cds33953"/>
    <property type="gene ID" value="TuG1812S0000268200.01"/>
</dbReference>
<dbReference type="Gene3D" id="3.80.10.10">
    <property type="entry name" value="Ribonuclease Inhibitor"/>
    <property type="match status" value="1"/>
</dbReference>
<dbReference type="Gene3D" id="1.10.10.10">
    <property type="entry name" value="Winged helix-like DNA-binding domain superfamily/Winged helix DNA-binding domain"/>
    <property type="match status" value="1"/>
</dbReference>
<dbReference type="InterPro" id="IPR036388">
    <property type="entry name" value="WH-like_DNA-bd_sf"/>
</dbReference>
<protein>
    <recommendedName>
        <fullName evidence="6">Disease resistance RPP13-like protein 1</fullName>
    </recommendedName>
</protein>
<keyword evidence="1" id="KW-0611">Plant defense</keyword>
<evidence type="ECO:0000259" key="2">
    <source>
        <dbReference type="Pfam" id="PF23559"/>
    </source>
</evidence>
<dbReference type="InterPro" id="IPR044974">
    <property type="entry name" value="Disease_R_plants"/>
</dbReference>
<name>A0A8R7R634_TRIUA</name>
<evidence type="ECO:0000256" key="1">
    <source>
        <dbReference type="ARBA" id="ARBA00022821"/>
    </source>
</evidence>
<reference evidence="5" key="1">
    <citation type="journal article" date="2013" name="Nature">
        <title>Draft genome of the wheat A-genome progenitor Triticum urartu.</title>
        <authorList>
            <person name="Ling H.Q."/>
            <person name="Zhao S."/>
            <person name="Liu D."/>
            <person name="Wang J."/>
            <person name="Sun H."/>
            <person name="Zhang C."/>
            <person name="Fan H."/>
            <person name="Li D."/>
            <person name="Dong L."/>
            <person name="Tao Y."/>
            <person name="Gao C."/>
            <person name="Wu H."/>
            <person name="Li Y."/>
            <person name="Cui Y."/>
            <person name="Guo X."/>
            <person name="Zheng S."/>
            <person name="Wang B."/>
            <person name="Yu K."/>
            <person name="Liang Q."/>
            <person name="Yang W."/>
            <person name="Lou X."/>
            <person name="Chen J."/>
            <person name="Feng M."/>
            <person name="Jian J."/>
            <person name="Zhang X."/>
            <person name="Luo G."/>
            <person name="Jiang Y."/>
            <person name="Liu J."/>
            <person name="Wang Z."/>
            <person name="Sha Y."/>
            <person name="Zhang B."/>
            <person name="Wu H."/>
            <person name="Tang D."/>
            <person name="Shen Q."/>
            <person name="Xue P."/>
            <person name="Zou S."/>
            <person name="Wang X."/>
            <person name="Liu X."/>
            <person name="Wang F."/>
            <person name="Yang Y."/>
            <person name="An X."/>
            <person name="Dong Z."/>
            <person name="Zhang K."/>
            <person name="Zhang X."/>
            <person name="Luo M.C."/>
            <person name="Dvorak J."/>
            <person name="Tong Y."/>
            <person name="Wang J."/>
            <person name="Yang H."/>
            <person name="Li Z."/>
            <person name="Wang D."/>
            <person name="Zhang A."/>
            <person name="Wang J."/>
        </authorList>
    </citation>
    <scope>NUCLEOTIDE SEQUENCE</scope>
    <source>
        <strain evidence="5">cv. G1812</strain>
    </source>
</reference>
<organism evidence="4 5">
    <name type="scientific">Triticum urartu</name>
    <name type="common">Red wild einkorn</name>
    <name type="synonym">Crithodium urartu</name>
    <dbReference type="NCBI Taxonomy" id="4572"/>
    <lineage>
        <taxon>Eukaryota</taxon>
        <taxon>Viridiplantae</taxon>
        <taxon>Streptophyta</taxon>
        <taxon>Embryophyta</taxon>
        <taxon>Tracheophyta</taxon>
        <taxon>Spermatophyta</taxon>
        <taxon>Magnoliopsida</taxon>
        <taxon>Liliopsida</taxon>
        <taxon>Poales</taxon>
        <taxon>Poaceae</taxon>
        <taxon>BOP clade</taxon>
        <taxon>Pooideae</taxon>
        <taxon>Triticodae</taxon>
        <taxon>Triticeae</taxon>
        <taxon>Triticinae</taxon>
        <taxon>Triticum</taxon>
    </lineage>
</organism>
<dbReference type="Proteomes" id="UP000015106">
    <property type="component" value="Unassembled WGS sequence"/>
</dbReference>
<keyword evidence="5" id="KW-1185">Reference proteome</keyword>
<sequence length="501" mass="57351">MPALKLSYDYLPFHLQQCFSSCALFPEDYKFDCEELIHFWIGLGILCPDNRIKRTEDIGRNNLNYLVNYGFLKNERGDSGTHYVMHDLLHDLALKVSSQECLHIAFSSPRDVEIAPSVYHLSISVCYSADSKNGVVQEKFRSDLGKIRDVLNFENLRTLMLFGKYDASFVRIFGDLFKDAKSLRVVYLSTMYYPVESLLYNISKLVHLRYLRVASKRGTREHLPRSISRFYQLRVLDISGWQGPHSSPGDIANLVKLRHYLVPPCEYDSNICKLHSNICNVGKLHNLQELQSFEVRRETSGFELRELGKLEELGGSLGIYNLENALANEAREAKLLNKSRLQKLTLSWKSNNLPDAQGHLLENLRPHSNLHELCIDGHGGPSCPTWLGTNLSTKGLEALRLDSLAWEQLPPLGELYLNRESGEEYLGCITGGTCFRNLNRLELIGLPRFSRWAANEVCPWYFSLIEVLVLKGRPELTELPFSSYICCPPERDLNVTWFPRL</sequence>
<accession>A0A8R7R634</accession>
<dbReference type="AlphaFoldDB" id="A0A8R7R634"/>
<dbReference type="InterPro" id="IPR058922">
    <property type="entry name" value="WHD_DRP"/>
</dbReference>
<dbReference type="EnsemblPlants" id="TuG1812S0000268200.01.T01">
    <property type="protein sequence ID" value="TuG1812S0000268200.01.T01.s_cds33953"/>
    <property type="gene ID" value="TuG1812S0000268200.01"/>
</dbReference>